<name>A0A1Y3BJV8_EURMA</name>
<evidence type="ECO:0000313" key="3">
    <source>
        <dbReference type="Proteomes" id="UP000194236"/>
    </source>
</evidence>
<organism evidence="2 3">
    <name type="scientific">Euroglyphus maynei</name>
    <name type="common">Mayne's house dust mite</name>
    <dbReference type="NCBI Taxonomy" id="6958"/>
    <lineage>
        <taxon>Eukaryota</taxon>
        <taxon>Metazoa</taxon>
        <taxon>Ecdysozoa</taxon>
        <taxon>Arthropoda</taxon>
        <taxon>Chelicerata</taxon>
        <taxon>Arachnida</taxon>
        <taxon>Acari</taxon>
        <taxon>Acariformes</taxon>
        <taxon>Sarcoptiformes</taxon>
        <taxon>Astigmata</taxon>
        <taxon>Psoroptidia</taxon>
        <taxon>Analgoidea</taxon>
        <taxon>Pyroglyphidae</taxon>
        <taxon>Pyroglyphinae</taxon>
        <taxon>Euroglyphus</taxon>
    </lineage>
</organism>
<protein>
    <submittedName>
        <fullName evidence="2">Uncharacterized protein</fullName>
    </submittedName>
</protein>
<sequence>MASLPLPPMTPQPQMKNRLARRLSDLSENSTYFMNFRGNYDAGNCAAVPQNGIYAPNSRASFASSSDSTSFVTLKSNFMNSRRQFQRHNSVDYYQQRQQQHLAWDKYGTSPRIRPMDTMNGNIMNEQFYQQQPITTTNINNNNNQNYMAFNPSSHNVGSSHCSIITDNGNNKRIEYDIPPARVKIYNTHDSQLSSSVSQPPQTVPPPMNYGSFTPTNSPCHQAVVNRPVIKQENHYMSISPHLLQKHQQMLRHQQQQQQPVDYRLANDNTIYSGNNNNDNIVPYHLPEDLFLKNMERVMQKKWHVAQRLQQDQTSTPGQVLGFRDSAYLPPPPPDNSYPPPSSSTHLYNQQTYNHNHQQQQYNSVTNNHHHHSPTPYHPTIPTMMDSRSSPYHMANNVLPKSVQFSDNGPFMVTMENSSSSTTLTSMTSPIHQPHYNMTIGGQHHQMRSKIPPPPPKRSESTQLTATTCASRR</sequence>
<reference evidence="2 3" key="1">
    <citation type="submission" date="2017-03" db="EMBL/GenBank/DDBJ databases">
        <title>Genome Survey of Euroglyphus maynei.</title>
        <authorList>
            <person name="Arlian L.G."/>
            <person name="Morgan M.S."/>
            <person name="Rider S.D."/>
        </authorList>
    </citation>
    <scope>NUCLEOTIDE SEQUENCE [LARGE SCALE GENOMIC DNA]</scope>
    <source>
        <strain evidence="2">Arlian Lab</strain>
        <tissue evidence="2">Whole body</tissue>
    </source>
</reference>
<accession>A0A1Y3BJV8</accession>
<gene>
    <name evidence="2" type="ORF">BLA29_004344</name>
</gene>
<feature type="region of interest" description="Disordered" evidence="1">
    <location>
        <begin position="308"/>
        <end position="348"/>
    </location>
</feature>
<dbReference type="OrthoDB" id="6779941at2759"/>
<feature type="compositionally biased region" description="Pro residues" evidence="1">
    <location>
        <begin position="329"/>
        <end position="342"/>
    </location>
</feature>
<proteinExistence type="predicted"/>
<dbReference type="Proteomes" id="UP000194236">
    <property type="component" value="Unassembled WGS sequence"/>
</dbReference>
<dbReference type="EMBL" id="MUJZ01014504">
    <property type="protein sequence ID" value="OTF81261.1"/>
    <property type="molecule type" value="Genomic_DNA"/>
</dbReference>
<feature type="compositionally biased region" description="Polar residues" evidence="1">
    <location>
        <begin position="461"/>
        <end position="473"/>
    </location>
</feature>
<comment type="caution">
    <text evidence="2">The sequence shown here is derived from an EMBL/GenBank/DDBJ whole genome shotgun (WGS) entry which is preliminary data.</text>
</comment>
<keyword evidence="3" id="KW-1185">Reference proteome</keyword>
<feature type="region of interest" description="Disordered" evidence="1">
    <location>
        <begin position="442"/>
        <end position="473"/>
    </location>
</feature>
<dbReference type="AlphaFoldDB" id="A0A1Y3BJV8"/>
<feature type="compositionally biased region" description="Polar residues" evidence="1">
    <location>
        <begin position="308"/>
        <end position="318"/>
    </location>
</feature>
<evidence type="ECO:0000256" key="1">
    <source>
        <dbReference type="SAM" id="MobiDB-lite"/>
    </source>
</evidence>
<evidence type="ECO:0000313" key="2">
    <source>
        <dbReference type="EMBL" id="OTF81261.1"/>
    </source>
</evidence>